<dbReference type="KEGG" id="fas:105270500"/>
<dbReference type="GO" id="GO:0003676">
    <property type="term" value="F:nucleic acid binding"/>
    <property type="evidence" value="ECO:0007669"/>
    <property type="project" value="InterPro"/>
</dbReference>
<dbReference type="Gene3D" id="3.60.10.10">
    <property type="entry name" value="Endonuclease/exonuclease/phosphatase"/>
    <property type="match status" value="1"/>
</dbReference>
<dbReference type="Pfam" id="PF14529">
    <property type="entry name" value="Exo_endo_phos_2"/>
    <property type="match status" value="1"/>
</dbReference>
<protein>
    <recommendedName>
        <fullName evidence="3">CCHC-type domain-containing protein</fullName>
    </recommendedName>
</protein>
<evidence type="ECO:0000313" key="5">
    <source>
        <dbReference type="RefSeq" id="XP_011309786.1"/>
    </source>
</evidence>
<evidence type="ECO:0000256" key="2">
    <source>
        <dbReference type="SAM" id="Coils"/>
    </source>
</evidence>
<gene>
    <name evidence="5" type="primary">LOC105270500</name>
</gene>
<dbReference type="GO" id="GO:0008270">
    <property type="term" value="F:zinc ion binding"/>
    <property type="evidence" value="ECO:0007669"/>
    <property type="project" value="UniProtKB-KW"/>
</dbReference>
<dbReference type="GeneID" id="105270500"/>
<sequence length="548" mass="61909">MLIILSRETTDGAPQLRSAIAGLLKEEAVVLSKEPLENLAIKDLDEDTSKEDVLEALQTVAGEEHGIAPEAVKSLRAAYGGTRTAAVTLTASVAKNILAEHGKIKIGWVNCRIRRVERPMKCFNCWHCGHLSTKCTSAVDRSRVCIKCADDGHKAEECKKKELRCALCTENGNLENCPHVAGSTSDKKQRNFKVLQLNINHWEDAHDLLMQTVRELKPDLVMISEPYRHLGTQSWITDASGTTVIWACGNRSFQNITRDSAQEGFIRAKRDGIHFYNCYVPPSLTFDEFTDFLDRLTEDVKEHFPVTIAGDFNAWAIDWGSKKTNPRGQTLLEAMSSLDVVLLNSGEEPTFVRGEKSSIVDLTFMSSTLAKRNYSWRVSDIYTASDHRAILWEIFSNQKVAVTAKKTNSVGWRVGTFDPGSFSVALYDHPIAGVNATAKALNIMRKVSKACDATMTRKRTTNRDPPVYWWNETIAVLRKECNAARRSSERHRERLNFKELEMKYRKARRKLSKAIKHSKRQCWSELLAEVENDPWGRPYKVVMTQLKS</sequence>
<keyword evidence="1" id="KW-0862">Zinc</keyword>
<dbReference type="InterPro" id="IPR036875">
    <property type="entry name" value="Znf_CCHC_sf"/>
</dbReference>
<dbReference type="OrthoDB" id="7676429at2759"/>
<dbReference type="InterPro" id="IPR036691">
    <property type="entry name" value="Endo/exonu/phosph_ase_sf"/>
</dbReference>
<dbReference type="AlphaFoldDB" id="A0A9R1TIT7"/>
<reference evidence="5" key="1">
    <citation type="submission" date="2025-08" db="UniProtKB">
        <authorList>
            <consortium name="RefSeq"/>
        </authorList>
    </citation>
    <scope>IDENTIFICATION</scope>
    <source>
        <strain evidence="5">USDA-PBARC FA_bdor</strain>
        <tissue evidence="5">Whole organism</tissue>
    </source>
</reference>
<dbReference type="PROSITE" id="PS50158">
    <property type="entry name" value="ZF_CCHC"/>
    <property type="match status" value="1"/>
</dbReference>
<keyword evidence="1" id="KW-0479">Metal-binding</keyword>
<dbReference type="SUPFAM" id="SSF56219">
    <property type="entry name" value="DNase I-like"/>
    <property type="match status" value="1"/>
</dbReference>
<feature type="domain" description="CCHC-type" evidence="3">
    <location>
        <begin position="145"/>
        <end position="160"/>
    </location>
</feature>
<dbReference type="SMART" id="SM00343">
    <property type="entry name" value="ZnF_C2HC"/>
    <property type="match status" value="2"/>
</dbReference>
<dbReference type="RefSeq" id="XP_011309786.1">
    <property type="nucleotide sequence ID" value="XM_011311484.1"/>
</dbReference>
<dbReference type="Proteomes" id="UP000694866">
    <property type="component" value="Unplaced"/>
</dbReference>
<keyword evidence="1" id="KW-0863">Zinc-finger</keyword>
<organism evidence="4 5">
    <name type="scientific">Fopius arisanus</name>
    <dbReference type="NCBI Taxonomy" id="64838"/>
    <lineage>
        <taxon>Eukaryota</taxon>
        <taxon>Metazoa</taxon>
        <taxon>Ecdysozoa</taxon>
        <taxon>Arthropoda</taxon>
        <taxon>Hexapoda</taxon>
        <taxon>Insecta</taxon>
        <taxon>Pterygota</taxon>
        <taxon>Neoptera</taxon>
        <taxon>Endopterygota</taxon>
        <taxon>Hymenoptera</taxon>
        <taxon>Apocrita</taxon>
        <taxon>Ichneumonoidea</taxon>
        <taxon>Braconidae</taxon>
        <taxon>Opiinae</taxon>
        <taxon>Fopius</taxon>
    </lineage>
</organism>
<name>A0A9R1TIT7_9HYME</name>
<feature type="coiled-coil region" evidence="2">
    <location>
        <begin position="474"/>
        <end position="517"/>
    </location>
</feature>
<dbReference type="InterPro" id="IPR001878">
    <property type="entry name" value="Znf_CCHC"/>
</dbReference>
<evidence type="ECO:0000259" key="3">
    <source>
        <dbReference type="PROSITE" id="PS50158"/>
    </source>
</evidence>
<dbReference type="Gene3D" id="4.10.60.10">
    <property type="entry name" value="Zinc finger, CCHC-type"/>
    <property type="match status" value="1"/>
</dbReference>
<evidence type="ECO:0000256" key="1">
    <source>
        <dbReference type="PROSITE-ProRule" id="PRU00047"/>
    </source>
</evidence>
<dbReference type="PANTHER" id="PTHR33273:SF4">
    <property type="entry name" value="ENDONUCLEASE_EXONUCLEASE_PHOSPHATASE DOMAIN-CONTAINING PROTEIN"/>
    <property type="match status" value="1"/>
</dbReference>
<dbReference type="PANTHER" id="PTHR33273">
    <property type="entry name" value="DOMAIN-CONTAINING PROTEIN, PUTATIVE-RELATED"/>
    <property type="match status" value="1"/>
</dbReference>
<keyword evidence="2" id="KW-0175">Coiled coil</keyword>
<dbReference type="InterPro" id="IPR005135">
    <property type="entry name" value="Endo/exonuclease/phosphatase"/>
</dbReference>
<keyword evidence="4" id="KW-1185">Reference proteome</keyword>
<evidence type="ECO:0000313" key="4">
    <source>
        <dbReference type="Proteomes" id="UP000694866"/>
    </source>
</evidence>
<dbReference type="GO" id="GO:0003824">
    <property type="term" value="F:catalytic activity"/>
    <property type="evidence" value="ECO:0007669"/>
    <property type="project" value="InterPro"/>
</dbReference>
<proteinExistence type="predicted"/>
<dbReference type="SUPFAM" id="SSF57756">
    <property type="entry name" value="Retrovirus zinc finger-like domains"/>
    <property type="match status" value="1"/>
</dbReference>
<accession>A0A9R1TIT7</accession>
<dbReference type="CDD" id="cd09077">
    <property type="entry name" value="R1-I-EN"/>
    <property type="match status" value="1"/>
</dbReference>